<dbReference type="CDD" id="cd05015">
    <property type="entry name" value="SIS_PGI_1"/>
    <property type="match status" value="1"/>
</dbReference>
<dbReference type="Gene3D" id="1.10.1390.10">
    <property type="match status" value="1"/>
</dbReference>
<evidence type="ECO:0000256" key="6">
    <source>
        <dbReference type="ARBA" id="ARBA00029321"/>
    </source>
</evidence>
<dbReference type="PRINTS" id="PR00662">
    <property type="entry name" value="G6PISOMERASE"/>
</dbReference>
<comment type="pathway">
    <text evidence="1 7 8">Carbohydrate degradation; glycolysis; D-glyceraldehyde 3-phosphate and glycerone phosphate from D-glucose: step 2/4.</text>
</comment>
<dbReference type="UniPathway" id="UPA00109">
    <property type="reaction ID" value="UER00181"/>
</dbReference>
<feature type="active site" evidence="7">
    <location>
        <position position="511"/>
    </location>
</feature>
<dbReference type="Pfam" id="PF00342">
    <property type="entry name" value="PGI"/>
    <property type="match status" value="1"/>
</dbReference>
<comment type="similarity">
    <text evidence="2 7 8">Belongs to the GPI family.</text>
</comment>
<dbReference type="InterPro" id="IPR018189">
    <property type="entry name" value="Phosphoglucose_isomerase_CS"/>
</dbReference>
<dbReference type="Gene3D" id="3.40.50.10490">
    <property type="entry name" value="Glucose-6-phosphate isomerase like protein, domain 1"/>
    <property type="match status" value="2"/>
</dbReference>
<dbReference type="SUPFAM" id="SSF53697">
    <property type="entry name" value="SIS domain"/>
    <property type="match status" value="1"/>
</dbReference>
<dbReference type="AlphaFoldDB" id="A0A7Y9ISC3"/>
<dbReference type="GO" id="GO:0006096">
    <property type="term" value="P:glycolytic process"/>
    <property type="evidence" value="ECO:0007669"/>
    <property type="project" value="UniProtKB-UniRule"/>
</dbReference>
<dbReference type="GO" id="GO:0006094">
    <property type="term" value="P:gluconeogenesis"/>
    <property type="evidence" value="ECO:0007669"/>
    <property type="project" value="UniProtKB-UniRule"/>
</dbReference>
<protein>
    <recommendedName>
        <fullName evidence="7">Glucose-6-phosphate isomerase</fullName>
        <shortName evidence="7">GPI</shortName>
        <ecNumber evidence="7">5.3.1.9</ecNumber>
    </recommendedName>
    <alternativeName>
        <fullName evidence="7">Phosphoglucose isomerase</fullName>
        <shortName evidence="7">PGI</shortName>
    </alternativeName>
    <alternativeName>
        <fullName evidence="7">Phosphohexose isomerase</fullName>
        <shortName evidence="7">PHI</shortName>
    </alternativeName>
</protein>
<feature type="active site" evidence="7">
    <location>
        <position position="383"/>
    </location>
</feature>
<dbReference type="GO" id="GO:0097367">
    <property type="term" value="F:carbohydrate derivative binding"/>
    <property type="evidence" value="ECO:0007669"/>
    <property type="project" value="InterPro"/>
</dbReference>
<name>A0A7Y9ISC3_9BURK</name>
<sequence>MSGSNDAVTADRNTGATTPLWDANPAPAPLADTQAWRQFVVSAQHADLTAATLRIVKAPHVAVDLSAQAQSPALMAAGEALLLERGFDPARACLLEGGMANCTEARPAWHTALRSADASLRVADQVATERERVRNFVRRADAEGRYKHVVNIGIGGSDWGPRLVVSALGNAGTRREMRFVSNIDGHAIESGLLGLDPLHTLFIVSSKSFNTIETLRNAERAIEWLRAGGVQDVNAHMVAVTSNVAGAAKLGITEDHVFKLWDWAGGRYSVWSSIGLPIALALGVETLDGLLQGAAEMDAHFASAPISENAPVQLALTALVNRNVFGYPSLNIAAYDARLTNLAPYLQQLDMESLGKSVDVYGRPVSVPTGSLVWGVSGTDAQHTFFQWLHQGTDPTPVDFVVCREADHTFAEHHRLLLANCLAQREALLRGKSFDTLLPEVAKTESDPERAAWLARHKVHPGGRPSTLLVLPRLTAQSLGALLALYEHKVFVQGIVWGINPFDQWGVEYGKVLATGIAEELNGGKTKPHDVSTAHWVDEWK</sequence>
<keyword evidence="11" id="KW-1185">Reference proteome</keyword>
<dbReference type="GO" id="GO:0004347">
    <property type="term" value="F:glucose-6-phosphate isomerase activity"/>
    <property type="evidence" value="ECO:0007669"/>
    <property type="project" value="UniProtKB-UniRule"/>
</dbReference>
<dbReference type="UniPathway" id="UPA00138"/>
<reference evidence="10 11" key="1">
    <citation type="submission" date="2020-07" db="EMBL/GenBank/DDBJ databases">
        <title>Genomic Encyclopedia of Type Strains, Phase IV (KMG-V): Genome sequencing to study the core and pangenomes of soil and plant-associated prokaryotes.</title>
        <authorList>
            <person name="Whitman W."/>
        </authorList>
    </citation>
    <scope>NUCLEOTIDE SEQUENCE [LARGE SCALE GENOMIC DNA]</scope>
    <source>
        <strain evidence="10 11">SAS40</strain>
    </source>
</reference>
<feature type="active site" description="Proton donor" evidence="7">
    <location>
        <position position="352"/>
    </location>
</feature>
<dbReference type="GO" id="GO:0051156">
    <property type="term" value="P:glucose 6-phosphate metabolic process"/>
    <property type="evidence" value="ECO:0007669"/>
    <property type="project" value="TreeGrafter"/>
</dbReference>
<dbReference type="RefSeq" id="WP_179584789.1">
    <property type="nucleotide sequence ID" value="NZ_JACBYR010000001.1"/>
</dbReference>
<evidence type="ECO:0000256" key="5">
    <source>
        <dbReference type="ARBA" id="ARBA00023235"/>
    </source>
</evidence>
<evidence type="ECO:0000256" key="7">
    <source>
        <dbReference type="HAMAP-Rule" id="MF_00473"/>
    </source>
</evidence>
<keyword evidence="4 7" id="KW-0324">Glycolysis</keyword>
<dbReference type="InterPro" id="IPR001672">
    <property type="entry name" value="G6P_Isomerase"/>
</dbReference>
<dbReference type="GO" id="GO:0048029">
    <property type="term" value="F:monosaccharide binding"/>
    <property type="evidence" value="ECO:0007669"/>
    <property type="project" value="TreeGrafter"/>
</dbReference>
<keyword evidence="5 7" id="KW-0413">Isomerase</keyword>
<comment type="function">
    <text evidence="7">Catalyzes the reversible isomerization of glucose-6-phosphate to fructose-6-phosphate.</text>
</comment>
<evidence type="ECO:0000256" key="1">
    <source>
        <dbReference type="ARBA" id="ARBA00004926"/>
    </source>
</evidence>
<dbReference type="EC" id="5.3.1.9" evidence="7"/>
<dbReference type="PANTHER" id="PTHR11469">
    <property type="entry name" value="GLUCOSE-6-PHOSPHATE ISOMERASE"/>
    <property type="match status" value="1"/>
</dbReference>
<dbReference type="PROSITE" id="PS51463">
    <property type="entry name" value="P_GLUCOSE_ISOMERASE_3"/>
    <property type="match status" value="1"/>
</dbReference>
<dbReference type="InterPro" id="IPR035476">
    <property type="entry name" value="SIS_PGI_1"/>
</dbReference>
<keyword evidence="7" id="KW-0963">Cytoplasm</keyword>
<dbReference type="PROSITE" id="PS00174">
    <property type="entry name" value="P_GLUCOSE_ISOMERASE_2"/>
    <property type="match status" value="1"/>
</dbReference>
<evidence type="ECO:0000256" key="4">
    <source>
        <dbReference type="ARBA" id="ARBA00023152"/>
    </source>
</evidence>
<dbReference type="InterPro" id="IPR046348">
    <property type="entry name" value="SIS_dom_sf"/>
</dbReference>
<feature type="region of interest" description="Disordered" evidence="9">
    <location>
        <begin position="1"/>
        <end position="27"/>
    </location>
</feature>
<dbReference type="PANTHER" id="PTHR11469:SF1">
    <property type="entry name" value="GLUCOSE-6-PHOSPHATE ISOMERASE"/>
    <property type="match status" value="1"/>
</dbReference>
<dbReference type="InterPro" id="IPR035482">
    <property type="entry name" value="SIS_PGI_2"/>
</dbReference>
<dbReference type="GO" id="GO:0005829">
    <property type="term" value="C:cytosol"/>
    <property type="evidence" value="ECO:0007669"/>
    <property type="project" value="TreeGrafter"/>
</dbReference>
<gene>
    <name evidence="7" type="primary">pgi</name>
    <name evidence="10" type="ORF">FHW18_001452</name>
</gene>
<evidence type="ECO:0000313" key="11">
    <source>
        <dbReference type="Proteomes" id="UP000542125"/>
    </source>
</evidence>
<dbReference type="NCBIfam" id="NF001211">
    <property type="entry name" value="PRK00179.1"/>
    <property type="match status" value="1"/>
</dbReference>
<dbReference type="HAMAP" id="MF_00473">
    <property type="entry name" value="G6P_isomerase"/>
    <property type="match status" value="1"/>
</dbReference>
<comment type="subcellular location">
    <subcellularLocation>
        <location evidence="7">Cytoplasm</location>
    </subcellularLocation>
</comment>
<comment type="pathway">
    <text evidence="7">Carbohydrate biosynthesis; gluconeogenesis.</text>
</comment>
<organism evidence="10 11">
    <name type="scientific">Pigmentiphaga litoralis</name>
    <dbReference type="NCBI Taxonomy" id="516702"/>
    <lineage>
        <taxon>Bacteria</taxon>
        <taxon>Pseudomonadati</taxon>
        <taxon>Pseudomonadota</taxon>
        <taxon>Betaproteobacteria</taxon>
        <taxon>Burkholderiales</taxon>
        <taxon>Alcaligenaceae</taxon>
        <taxon>Pigmentiphaga</taxon>
    </lineage>
</organism>
<feature type="compositionally biased region" description="Polar residues" evidence="9">
    <location>
        <begin position="1"/>
        <end position="17"/>
    </location>
</feature>
<dbReference type="InterPro" id="IPR023096">
    <property type="entry name" value="G6P_Isomerase_C"/>
</dbReference>
<comment type="caution">
    <text evidence="10">The sequence shown here is derived from an EMBL/GenBank/DDBJ whole genome shotgun (WGS) entry which is preliminary data.</text>
</comment>
<evidence type="ECO:0000313" key="10">
    <source>
        <dbReference type="EMBL" id="NYE82181.1"/>
    </source>
</evidence>
<dbReference type="CDD" id="cd05016">
    <property type="entry name" value="SIS_PGI_2"/>
    <property type="match status" value="1"/>
</dbReference>
<evidence type="ECO:0000256" key="2">
    <source>
        <dbReference type="ARBA" id="ARBA00006604"/>
    </source>
</evidence>
<comment type="catalytic activity">
    <reaction evidence="6 7 8">
        <text>alpha-D-glucose 6-phosphate = beta-D-fructose 6-phosphate</text>
        <dbReference type="Rhea" id="RHEA:11816"/>
        <dbReference type="ChEBI" id="CHEBI:57634"/>
        <dbReference type="ChEBI" id="CHEBI:58225"/>
        <dbReference type="EC" id="5.3.1.9"/>
    </reaction>
</comment>
<proteinExistence type="inferred from homology"/>
<evidence type="ECO:0000256" key="8">
    <source>
        <dbReference type="RuleBase" id="RU000612"/>
    </source>
</evidence>
<accession>A0A7Y9ISC3</accession>
<evidence type="ECO:0000256" key="9">
    <source>
        <dbReference type="SAM" id="MobiDB-lite"/>
    </source>
</evidence>
<evidence type="ECO:0000256" key="3">
    <source>
        <dbReference type="ARBA" id="ARBA00022432"/>
    </source>
</evidence>
<dbReference type="EMBL" id="JACBYR010000001">
    <property type="protein sequence ID" value="NYE82181.1"/>
    <property type="molecule type" value="Genomic_DNA"/>
</dbReference>
<keyword evidence="3 7" id="KW-0312">Gluconeogenesis</keyword>
<dbReference type="Proteomes" id="UP000542125">
    <property type="component" value="Unassembled WGS sequence"/>
</dbReference>